<evidence type="ECO:0000256" key="20">
    <source>
        <dbReference type="ARBA" id="ARBA00023251"/>
    </source>
</evidence>
<comment type="catalytic activity">
    <reaction evidence="23">
        <text>Preferential cleavage: (Ac)2-L-Lys-D-Ala-|-D-Ala. Also transpeptidation of peptidyl-alanyl moieties that are N-acyl substituents of D-alanine.</text>
        <dbReference type="EC" id="3.4.16.4"/>
    </reaction>
</comment>
<evidence type="ECO:0000256" key="5">
    <source>
        <dbReference type="ARBA" id="ARBA00012448"/>
    </source>
</evidence>
<organism evidence="31 32">
    <name type="scientific">Azonexus hydrophilus</name>
    <dbReference type="NCBI Taxonomy" id="418702"/>
    <lineage>
        <taxon>Bacteria</taxon>
        <taxon>Pseudomonadati</taxon>
        <taxon>Pseudomonadota</taxon>
        <taxon>Betaproteobacteria</taxon>
        <taxon>Rhodocyclales</taxon>
        <taxon>Azonexaceae</taxon>
        <taxon>Azonexus</taxon>
    </lineage>
</organism>
<evidence type="ECO:0000256" key="11">
    <source>
        <dbReference type="ARBA" id="ARBA00022676"/>
    </source>
</evidence>
<keyword evidence="8" id="KW-0997">Cell inner membrane</keyword>
<dbReference type="InterPro" id="IPR001460">
    <property type="entry name" value="PCN-bd_Tpept"/>
</dbReference>
<evidence type="ECO:0000256" key="2">
    <source>
        <dbReference type="ARBA" id="ARBA00004752"/>
    </source>
</evidence>
<keyword evidence="32" id="KW-1185">Reference proteome</keyword>
<comment type="catalytic activity">
    <reaction evidence="25">
        <text>[GlcNAc-(1-&gt;4)-Mur2Ac(oyl-L-Ala-gamma-D-Glu-L-Lys-D-Ala-D-Ala)](n)-di-trans,octa-cis-undecaprenyl diphosphate + beta-D-GlcNAc-(1-&gt;4)-Mur2Ac(oyl-L-Ala-gamma-D-Glu-L-Lys-D-Ala-D-Ala)-di-trans,octa-cis-undecaprenyl diphosphate = [GlcNAc-(1-&gt;4)-Mur2Ac(oyl-L-Ala-gamma-D-Glu-L-Lys-D-Ala-D-Ala)](n+1)-di-trans,octa-cis-undecaprenyl diphosphate + di-trans,octa-cis-undecaprenyl diphosphate + H(+)</text>
        <dbReference type="Rhea" id="RHEA:23708"/>
        <dbReference type="Rhea" id="RHEA-COMP:9602"/>
        <dbReference type="Rhea" id="RHEA-COMP:9603"/>
        <dbReference type="ChEBI" id="CHEBI:15378"/>
        <dbReference type="ChEBI" id="CHEBI:58405"/>
        <dbReference type="ChEBI" id="CHEBI:60033"/>
        <dbReference type="ChEBI" id="CHEBI:78435"/>
        <dbReference type="EC" id="2.4.99.28"/>
    </reaction>
</comment>
<evidence type="ECO:0000259" key="30">
    <source>
        <dbReference type="Pfam" id="PF17092"/>
    </source>
</evidence>
<keyword evidence="10" id="KW-0645">Protease</keyword>
<evidence type="ECO:0000256" key="9">
    <source>
        <dbReference type="ARBA" id="ARBA00022645"/>
    </source>
</evidence>
<evidence type="ECO:0000256" key="7">
    <source>
        <dbReference type="ARBA" id="ARBA00022475"/>
    </source>
</evidence>
<evidence type="ECO:0000256" key="6">
    <source>
        <dbReference type="ARBA" id="ARBA00018638"/>
    </source>
</evidence>
<keyword evidence="17" id="KW-0573">Peptidoglycan synthesis</keyword>
<comment type="similarity">
    <text evidence="4">In the N-terminal section; belongs to the glycosyltransferase 51 family.</text>
</comment>
<dbReference type="Pfam" id="PF00912">
    <property type="entry name" value="Transgly"/>
    <property type="match status" value="1"/>
</dbReference>
<dbReference type="EC" id="3.4.16.4" evidence="5"/>
<evidence type="ECO:0000256" key="19">
    <source>
        <dbReference type="ARBA" id="ARBA00023136"/>
    </source>
</evidence>
<dbReference type="EMBL" id="CP151406">
    <property type="protein sequence ID" value="WZJ21649.1"/>
    <property type="molecule type" value="Genomic_DNA"/>
</dbReference>
<keyword evidence="15" id="KW-0133">Cell shape</keyword>
<accession>A0ABZ2XG90</accession>
<keyword evidence="19 27" id="KW-0472">Membrane</keyword>
<dbReference type="Gene3D" id="1.10.3810.10">
    <property type="entry name" value="Biosynthetic peptidoglycan transglycosylase-like"/>
    <property type="match status" value="1"/>
</dbReference>
<dbReference type="SUPFAM" id="SSF56601">
    <property type="entry name" value="beta-lactamase/transpeptidase-like"/>
    <property type="match status" value="1"/>
</dbReference>
<evidence type="ECO:0000256" key="22">
    <source>
        <dbReference type="ARBA" id="ARBA00023316"/>
    </source>
</evidence>
<dbReference type="Proteomes" id="UP001479520">
    <property type="component" value="Chromosome"/>
</dbReference>
<dbReference type="InterPro" id="IPR001264">
    <property type="entry name" value="Glyco_trans_51"/>
</dbReference>
<evidence type="ECO:0000256" key="14">
    <source>
        <dbReference type="ARBA" id="ARBA00022801"/>
    </source>
</evidence>
<name>A0ABZ2XG90_9RHOO</name>
<evidence type="ECO:0000256" key="18">
    <source>
        <dbReference type="ARBA" id="ARBA00022989"/>
    </source>
</evidence>
<dbReference type="SUPFAM" id="SSF53955">
    <property type="entry name" value="Lysozyme-like"/>
    <property type="match status" value="1"/>
</dbReference>
<dbReference type="NCBIfam" id="TIGR02074">
    <property type="entry name" value="PBP_1a_fam"/>
    <property type="match status" value="1"/>
</dbReference>
<dbReference type="Pfam" id="PF17092">
    <property type="entry name" value="PCB_OB"/>
    <property type="match status" value="1"/>
</dbReference>
<evidence type="ECO:0000313" key="32">
    <source>
        <dbReference type="Proteomes" id="UP001479520"/>
    </source>
</evidence>
<evidence type="ECO:0000256" key="12">
    <source>
        <dbReference type="ARBA" id="ARBA00022679"/>
    </source>
</evidence>
<dbReference type="InterPro" id="IPR012338">
    <property type="entry name" value="Beta-lactam/transpept-like"/>
</dbReference>
<keyword evidence="14" id="KW-0378">Hydrolase</keyword>
<evidence type="ECO:0000256" key="17">
    <source>
        <dbReference type="ARBA" id="ARBA00022984"/>
    </source>
</evidence>
<dbReference type="PANTHER" id="PTHR32282:SF27">
    <property type="entry name" value="PENICILLIN-BINDING PROTEIN 1A"/>
    <property type="match status" value="1"/>
</dbReference>
<evidence type="ECO:0000259" key="29">
    <source>
        <dbReference type="Pfam" id="PF00912"/>
    </source>
</evidence>
<keyword evidence="13 27" id="KW-0812">Transmembrane</keyword>
<dbReference type="Pfam" id="PF00905">
    <property type="entry name" value="Transpeptidase"/>
    <property type="match status" value="1"/>
</dbReference>
<keyword evidence="12" id="KW-0808">Transferase</keyword>
<keyword evidence="22" id="KW-0961">Cell wall biogenesis/degradation</keyword>
<dbReference type="RefSeq" id="WP_341743767.1">
    <property type="nucleotide sequence ID" value="NZ_CP151406.1"/>
</dbReference>
<evidence type="ECO:0000259" key="28">
    <source>
        <dbReference type="Pfam" id="PF00905"/>
    </source>
</evidence>
<evidence type="ECO:0000256" key="23">
    <source>
        <dbReference type="ARBA" id="ARBA00034000"/>
    </source>
</evidence>
<evidence type="ECO:0000256" key="25">
    <source>
        <dbReference type="ARBA" id="ARBA00049902"/>
    </source>
</evidence>
<evidence type="ECO:0000313" key="31">
    <source>
        <dbReference type="EMBL" id="WZJ21649.1"/>
    </source>
</evidence>
<keyword evidence="16" id="KW-0735">Signal-anchor</keyword>
<evidence type="ECO:0000256" key="10">
    <source>
        <dbReference type="ARBA" id="ARBA00022670"/>
    </source>
</evidence>
<keyword evidence="9" id="KW-0121">Carboxypeptidase</keyword>
<sequence length="778" mass="85343">MPPLLRLLTYPLLAITGLIAIAVAVAAIIIALAYPNLPSLEVLTDYRPKVPLRVYTADGHLIGEFGEERRAVVTIGDVPEIMKQAILAAEDDRFYQHIGIDYTGIIRAASSNLLSGGKKQGASTITQQVARNFFLTTEKTYTRKLYEALLSLKIESNLSKDQILELYINQIFLGQRAYGFGAAAQIYFGKPLQSISIAEAAMLAGLPKAPSAYNPIVNPRRARIRQEYVLRRMLELSYITEAQHALALKEPLIIKRELSEYAVNAEFVAEMARQIAAERFPEDVYTRGMKVYTTLIRDEQEAAYRALREGVLAYDRRNGYRGAEAHVDMTNITSEHDEGIDVLLQDINDAGDLRPALVLKADAGSIRAYVKGGETITLNGESIKFAARMLDDKAPPKKRIMRGAIVRVIKDAKGHWQISQLPEVESAFVAIEPGDGAIRALVGGFDFNRNKFNHVTQAWRQPGSSFKPFIYSAALEKGFHPGSMIEDEPIMISAGETGSQAWAPKNYDGKYEGPMTMRAALAKSKNMVSIRLLQAISPQYAQDYVTRFGFDADKHPPYLTMALGAGSVTPWQMVSGYAVFANGGYRVTPYVVREIRDEKDQVVAMASPLQAGDESIRAIDARNAYLTDSMMRDVTIYGTAARASTQLKRRDLAGKTGTTNEYVDAWFCGYQMTVAGCAWVGFDQPKKLGNRETGGVAALPIWIGYMNTALRKVPEQLPMMPGGLSALTNEAGAATSHVYTENLPGENATQPQSPAGAPPAAPAPDGRPAELRQLMGNN</sequence>
<feature type="domain" description="Glycosyl transferase family 51" evidence="29">
    <location>
        <begin position="59"/>
        <end position="233"/>
    </location>
</feature>
<evidence type="ECO:0000256" key="13">
    <source>
        <dbReference type="ARBA" id="ARBA00022692"/>
    </source>
</evidence>
<reference evidence="31 32" key="1">
    <citation type="submission" date="2024-04" db="EMBL/GenBank/DDBJ databases">
        <title>Dissimilatory iodate-reducing microorganisms contribute to the enrichment of iodine in groundwater.</title>
        <authorList>
            <person name="Jiang Z."/>
        </authorList>
    </citation>
    <scope>NUCLEOTIDE SEQUENCE [LARGE SCALE GENOMIC DNA]</scope>
    <source>
        <strain evidence="31 32">NCP973</strain>
    </source>
</reference>
<dbReference type="InterPro" id="IPR031376">
    <property type="entry name" value="PCB_OB"/>
</dbReference>
<keyword evidence="21" id="KW-0511">Multifunctional enzyme</keyword>
<keyword evidence="11" id="KW-0328">Glycosyltransferase</keyword>
<comment type="subcellular location">
    <subcellularLocation>
        <location evidence="1">Cell inner membrane</location>
        <topology evidence="1">Single-pass type II membrane protein</topology>
    </subcellularLocation>
</comment>
<evidence type="ECO:0000256" key="24">
    <source>
        <dbReference type="ARBA" id="ARBA00044770"/>
    </source>
</evidence>
<evidence type="ECO:0000256" key="4">
    <source>
        <dbReference type="ARBA" id="ARBA00007739"/>
    </source>
</evidence>
<proteinExistence type="inferred from homology"/>
<keyword evidence="18 27" id="KW-1133">Transmembrane helix</keyword>
<evidence type="ECO:0000256" key="16">
    <source>
        <dbReference type="ARBA" id="ARBA00022968"/>
    </source>
</evidence>
<evidence type="ECO:0000256" key="1">
    <source>
        <dbReference type="ARBA" id="ARBA00004249"/>
    </source>
</evidence>
<evidence type="ECO:0000256" key="8">
    <source>
        <dbReference type="ARBA" id="ARBA00022519"/>
    </source>
</evidence>
<keyword evidence="20" id="KW-0046">Antibiotic resistance</keyword>
<feature type="domain" description="Penicillin-binding protein OB-like" evidence="30">
    <location>
        <begin position="320"/>
        <end position="424"/>
    </location>
</feature>
<comment type="pathway">
    <text evidence="2">Cell wall biogenesis; peptidoglycan biosynthesis.</text>
</comment>
<dbReference type="InterPro" id="IPR023346">
    <property type="entry name" value="Lysozyme-like_dom_sf"/>
</dbReference>
<dbReference type="InterPro" id="IPR050396">
    <property type="entry name" value="Glycosyltr_51/Transpeptidase"/>
</dbReference>
<dbReference type="PANTHER" id="PTHR32282">
    <property type="entry name" value="BINDING PROTEIN TRANSPEPTIDASE, PUTATIVE-RELATED"/>
    <property type="match status" value="1"/>
</dbReference>
<evidence type="ECO:0000256" key="27">
    <source>
        <dbReference type="SAM" id="Phobius"/>
    </source>
</evidence>
<feature type="domain" description="Penicillin-binding protein transpeptidase" evidence="28">
    <location>
        <begin position="427"/>
        <end position="672"/>
    </location>
</feature>
<dbReference type="InterPro" id="IPR036950">
    <property type="entry name" value="PBP_transglycosylase"/>
</dbReference>
<evidence type="ECO:0000256" key="15">
    <source>
        <dbReference type="ARBA" id="ARBA00022960"/>
    </source>
</evidence>
<evidence type="ECO:0000256" key="26">
    <source>
        <dbReference type="SAM" id="MobiDB-lite"/>
    </source>
</evidence>
<dbReference type="EC" id="2.4.99.28" evidence="24"/>
<dbReference type="Gene3D" id="3.40.710.10">
    <property type="entry name" value="DD-peptidase/beta-lactamase superfamily"/>
    <property type="match status" value="2"/>
</dbReference>
<evidence type="ECO:0000256" key="3">
    <source>
        <dbReference type="ARBA" id="ARBA00007090"/>
    </source>
</evidence>
<feature type="region of interest" description="Disordered" evidence="26">
    <location>
        <begin position="738"/>
        <end position="778"/>
    </location>
</feature>
<evidence type="ECO:0000256" key="21">
    <source>
        <dbReference type="ARBA" id="ARBA00023268"/>
    </source>
</evidence>
<feature type="transmembrane region" description="Helical" evidence="27">
    <location>
        <begin position="12"/>
        <end position="34"/>
    </location>
</feature>
<protein>
    <recommendedName>
        <fullName evidence="6">Penicillin-binding protein 1A</fullName>
        <ecNumber evidence="24">2.4.99.28</ecNumber>
        <ecNumber evidence="5">3.4.16.4</ecNumber>
    </recommendedName>
</protein>
<gene>
    <name evidence="31" type="ORF">AADV58_00450</name>
</gene>
<comment type="similarity">
    <text evidence="3">In the C-terminal section; belongs to the transpeptidase family.</text>
</comment>
<keyword evidence="7" id="KW-1003">Cell membrane</keyword>